<keyword evidence="4" id="KW-1185">Reference proteome</keyword>
<protein>
    <submittedName>
        <fullName evidence="3">Ribbon-helix-helix protein, CopG family</fullName>
    </submittedName>
</protein>
<dbReference type="EMBL" id="WUUT01000003">
    <property type="protein sequence ID" value="MXR51620.1"/>
    <property type="molecule type" value="Genomic_DNA"/>
</dbReference>
<evidence type="ECO:0000313" key="4">
    <source>
        <dbReference type="Proteomes" id="UP000466535"/>
    </source>
</evidence>
<sequence length="87" mass="9629">MDELTLRLPAETTAALRSEADERGVTVEEHLRDIIDAYHADEQRRPARAVEYVHAVGTEATALSDGEPDNSEEIGSFRYGSRSVLSQ</sequence>
<dbReference type="InterPro" id="IPR010985">
    <property type="entry name" value="Ribbon_hlx_hlx"/>
</dbReference>
<dbReference type="RefSeq" id="WP_159763766.1">
    <property type="nucleotide sequence ID" value="NZ_WUUT01000003.1"/>
</dbReference>
<dbReference type="InterPro" id="IPR002145">
    <property type="entry name" value="CopG"/>
</dbReference>
<comment type="caution">
    <text evidence="3">The sequence shown here is derived from an EMBL/GenBank/DDBJ whole genome shotgun (WGS) entry which is preliminary data.</text>
</comment>
<evidence type="ECO:0000256" key="1">
    <source>
        <dbReference type="SAM" id="MobiDB-lite"/>
    </source>
</evidence>
<name>A0A6B0T9S2_9EURY</name>
<feature type="region of interest" description="Disordered" evidence="1">
    <location>
        <begin position="60"/>
        <end position="87"/>
    </location>
</feature>
<reference evidence="3 4" key="1">
    <citation type="submission" date="2019-12" db="EMBL/GenBank/DDBJ databases">
        <title>Isolation and characterization of three novel carbon monoxide-oxidizing members of Halobacteria from salione crusts and soils.</title>
        <authorList>
            <person name="Myers M.R."/>
            <person name="King G.M."/>
        </authorList>
    </citation>
    <scope>NUCLEOTIDE SEQUENCE [LARGE SCALE GENOMIC DNA]</scope>
    <source>
        <strain evidence="3 4">WSH3</strain>
    </source>
</reference>
<organism evidence="3 4">
    <name type="scientific">Halovenus carboxidivorans</name>
    <dbReference type="NCBI Taxonomy" id="2692199"/>
    <lineage>
        <taxon>Archaea</taxon>
        <taxon>Methanobacteriati</taxon>
        <taxon>Methanobacteriota</taxon>
        <taxon>Stenosarchaea group</taxon>
        <taxon>Halobacteria</taxon>
        <taxon>Halobacteriales</taxon>
        <taxon>Haloarculaceae</taxon>
        <taxon>Halovenus</taxon>
    </lineage>
</organism>
<dbReference type="GO" id="GO:0006355">
    <property type="term" value="P:regulation of DNA-templated transcription"/>
    <property type="evidence" value="ECO:0007669"/>
    <property type="project" value="InterPro"/>
</dbReference>
<dbReference type="Pfam" id="PF01402">
    <property type="entry name" value="RHH_1"/>
    <property type="match status" value="1"/>
</dbReference>
<dbReference type="Proteomes" id="UP000466535">
    <property type="component" value="Unassembled WGS sequence"/>
</dbReference>
<feature type="domain" description="Ribbon-helix-helix protein CopG" evidence="2">
    <location>
        <begin position="4"/>
        <end position="42"/>
    </location>
</feature>
<dbReference type="SUPFAM" id="SSF47598">
    <property type="entry name" value="Ribbon-helix-helix"/>
    <property type="match status" value="1"/>
</dbReference>
<accession>A0A6B0T9S2</accession>
<gene>
    <name evidence="3" type="ORF">GRX03_08390</name>
</gene>
<proteinExistence type="predicted"/>
<evidence type="ECO:0000259" key="2">
    <source>
        <dbReference type="Pfam" id="PF01402"/>
    </source>
</evidence>
<dbReference type="AlphaFoldDB" id="A0A6B0T9S2"/>
<evidence type="ECO:0000313" key="3">
    <source>
        <dbReference type="EMBL" id="MXR51620.1"/>
    </source>
</evidence>